<feature type="domain" description="Glycosyltransferase 2-like" evidence="1">
    <location>
        <begin position="29"/>
        <end position="192"/>
    </location>
</feature>
<keyword evidence="2" id="KW-0328">Glycosyltransferase</keyword>
<name>A0A1G5MP61_AFIMA</name>
<dbReference type="Gene3D" id="3.90.550.10">
    <property type="entry name" value="Spore Coat Polysaccharide Biosynthesis Protein SpsA, Chain A"/>
    <property type="match status" value="1"/>
</dbReference>
<dbReference type="CDD" id="cd04179">
    <property type="entry name" value="DPM_DPG-synthase_like"/>
    <property type="match status" value="1"/>
</dbReference>
<dbReference type="OrthoDB" id="8416156at2"/>
<dbReference type="Pfam" id="PF00535">
    <property type="entry name" value="Glycos_transf_2"/>
    <property type="match status" value="1"/>
</dbReference>
<dbReference type="STRING" id="1120955.SAMN03080610_00939"/>
<dbReference type="AlphaFoldDB" id="A0A1G5MP61"/>
<dbReference type="InterPro" id="IPR001173">
    <property type="entry name" value="Glyco_trans_2-like"/>
</dbReference>
<evidence type="ECO:0000259" key="1">
    <source>
        <dbReference type="Pfam" id="PF00535"/>
    </source>
</evidence>
<organism evidence="2 3">
    <name type="scientific">Afifella marina DSM 2698</name>
    <dbReference type="NCBI Taxonomy" id="1120955"/>
    <lineage>
        <taxon>Bacteria</taxon>
        <taxon>Pseudomonadati</taxon>
        <taxon>Pseudomonadota</taxon>
        <taxon>Alphaproteobacteria</taxon>
        <taxon>Hyphomicrobiales</taxon>
        <taxon>Afifellaceae</taxon>
        <taxon>Afifella</taxon>
    </lineage>
</organism>
<dbReference type="GO" id="GO:0016757">
    <property type="term" value="F:glycosyltransferase activity"/>
    <property type="evidence" value="ECO:0007669"/>
    <property type="project" value="UniProtKB-KW"/>
</dbReference>
<sequence length="264" mass="29482">MSDEPNSERAVPSYESYIFRDRATRYCTVIPVINEGERIVSQLTRMRELAIDQLTDIVIADGGSTDGSMETERLQALGVRALLVKNDKGKLSAQLRMGYAFALDEGYDGIVTIDGNGKDSVESIPLFVEALDDGIDYAQASRFIEGGKALNTPPIRTAAIRLVHAPLLSLAARRRFTDTTQGFRAYSRRYLEHPDVRPFRTCFDTYELLAYLTVRASQLGLKTREIPTTRSYPANEPVPTKLTAHGNADLMRILFRTLAGRYNP</sequence>
<evidence type="ECO:0000313" key="3">
    <source>
        <dbReference type="Proteomes" id="UP000199347"/>
    </source>
</evidence>
<dbReference type="Proteomes" id="UP000199347">
    <property type="component" value="Unassembled WGS sequence"/>
</dbReference>
<protein>
    <submittedName>
        <fullName evidence="2">Dolichol-phosphate mannosyltransferase</fullName>
    </submittedName>
</protein>
<dbReference type="EMBL" id="FMVW01000001">
    <property type="protein sequence ID" value="SCZ26379.1"/>
    <property type="molecule type" value="Genomic_DNA"/>
</dbReference>
<dbReference type="InterPro" id="IPR050256">
    <property type="entry name" value="Glycosyltransferase_2"/>
</dbReference>
<accession>A0A1G5MP61</accession>
<dbReference type="SUPFAM" id="SSF53448">
    <property type="entry name" value="Nucleotide-diphospho-sugar transferases"/>
    <property type="match status" value="1"/>
</dbReference>
<gene>
    <name evidence="2" type="ORF">SAMN03080610_00939</name>
</gene>
<reference evidence="2 3" key="1">
    <citation type="submission" date="2016-10" db="EMBL/GenBank/DDBJ databases">
        <authorList>
            <person name="de Groot N.N."/>
        </authorList>
    </citation>
    <scope>NUCLEOTIDE SEQUENCE [LARGE SCALE GENOMIC DNA]</scope>
    <source>
        <strain evidence="2 3">DSM 2698</strain>
    </source>
</reference>
<dbReference type="RefSeq" id="WP_092809917.1">
    <property type="nucleotide sequence ID" value="NZ_FMVW01000001.1"/>
</dbReference>
<dbReference type="InterPro" id="IPR029044">
    <property type="entry name" value="Nucleotide-diphossugar_trans"/>
</dbReference>
<keyword evidence="3" id="KW-1185">Reference proteome</keyword>
<proteinExistence type="predicted"/>
<evidence type="ECO:0000313" key="2">
    <source>
        <dbReference type="EMBL" id="SCZ26379.1"/>
    </source>
</evidence>
<keyword evidence="2" id="KW-0808">Transferase</keyword>
<dbReference type="PANTHER" id="PTHR48090">
    <property type="entry name" value="UNDECAPRENYL-PHOSPHATE 4-DEOXY-4-FORMAMIDO-L-ARABINOSE TRANSFERASE-RELATED"/>
    <property type="match status" value="1"/>
</dbReference>